<organism evidence="2 3">
    <name type="scientific">Prunus yedoensis var. nudiflora</name>
    <dbReference type="NCBI Taxonomy" id="2094558"/>
    <lineage>
        <taxon>Eukaryota</taxon>
        <taxon>Viridiplantae</taxon>
        <taxon>Streptophyta</taxon>
        <taxon>Embryophyta</taxon>
        <taxon>Tracheophyta</taxon>
        <taxon>Spermatophyta</taxon>
        <taxon>Magnoliopsida</taxon>
        <taxon>eudicotyledons</taxon>
        <taxon>Gunneridae</taxon>
        <taxon>Pentapetalae</taxon>
        <taxon>rosids</taxon>
        <taxon>fabids</taxon>
        <taxon>Rosales</taxon>
        <taxon>Rosaceae</taxon>
        <taxon>Amygdaloideae</taxon>
        <taxon>Amygdaleae</taxon>
        <taxon>Prunus</taxon>
    </lineage>
</organism>
<keyword evidence="3" id="KW-1185">Reference proteome</keyword>
<proteinExistence type="predicted"/>
<dbReference type="EMBL" id="PJQY01002643">
    <property type="protein sequence ID" value="PQP91932.1"/>
    <property type="molecule type" value="Genomic_DNA"/>
</dbReference>
<evidence type="ECO:0000256" key="1">
    <source>
        <dbReference type="SAM" id="Phobius"/>
    </source>
</evidence>
<keyword evidence="1" id="KW-0812">Transmembrane</keyword>
<dbReference type="Proteomes" id="UP000250321">
    <property type="component" value="Unassembled WGS sequence"/>
</dbReference>
<evidence type="ECO:0000313" key="2">
    <source>
        <dbReference type="EMBL" id="PQP91932.1"/>
    </source>
</evidence>
<reference evidence="2 3" key="1">
    <citation type="submission" date="2018-02" db="EMBL/GenBank/DDBJ databases">
        <title>Draft genome of wild Prunus yedoensis var. nudiflora.</title>
        <authorList>
            <person name="Baek S."/>
            <person name="Kim J.-H."/>
            <person name="Choi K."/>
            <person name="Kim G.-B."/>
            <person name="Cho A."/>
            <person name="Jang H."/>
            <person name="Shin C.-H."/>
            <person name="Yu H.-J."/>
            <person name="Mun J.-H."/>
        </authorList>
    </citation>
    <scope>NUCLEOTIDE SEQUENCE [LARGE SCALE GENOMIC DNA]</scope>
    <source>
        <strain evidence="3">cv. Jeju island</strain>
        <tissue evidence="2">Leaf</tissue>
    </source>
</reference>
<keyword evidence="1" id="KW-0472">Membrane</keyword>
<keyword evidence="1" id="KW-1133">Transmembrane helix</keyword>
<gene>
    <name evidence="2" type="ORF">Pyn_25560</name>
</gene>
<feature type="transmembrane region" description="Helical" evidence="1">
    <location>
        <begin position="24"/>
        <end position="48"/>
    </location>
</feature>
<dbReference type="AlphaFoldDB" id="A0A314XFF0"/>
<accession>A0A314XFF0</accession>
<comment type="caution">
    <text evidence="2">The sequence shown here is derived from an EMBL/GenBank/DDBJ whole genome shotgun (WGS) entry which is preliminary data.</text>
</comment>
<name>A0A314XFF0_PRUYE</name>
<protein>
    <submittedName>
        <fullName evidence="2">Uncharacterized protein</fullName>
    </submittedName>
</protein>
<evidence type="ECO:0000313" key="3">
    <source>
        <dbReference type="Proteomes" id="UP000250321"/>
    </source>
</evidence>
<sequence>MTWQFDEDGRTWYDDSNVAKFIRLSAPVASTAGVTALIMAGVMALTIARMTTAYHGLSDGRCHGLNDGRCHCRNDDCLPWPE</sequence>